<proteinExistence type="predicted"/>
<sequence>MHAPRCHGQSCLPRSASFSAALVSATIVSAGTLAQDAQPSRLSVSGETRLRYETLDGQFRAGGSGGDQALFMRNLLLAEYEIQPVTFGLELQDSRAWLDDSGTPLSTSYVNPLDVLQLYARADLPSLLGADGSATLTVGRQTVSIGSKRQIERISYANVIKSYTGLHYRADNARGDELHLVAVVPVSRRPGNRAEIADNRMSGDEEEWNRRIWAVHYRRKDVAPALADGLTGEVFVYGLTERDTAGTPTPNRQYVTSGVRAYRAPQAGRWDVDVEGAWRLGRRRASRAATDTENLDVSATMLFAAVGYTFDLPWQPRLAAEYYWASGDEKPDDGRFDQYERLFGSRRTDLNNTSLHGPLTPANLSAPGLRLEVEPGPRWDARIAWSAASLASATDSWVIAGLRDPSGRSGRFLGHAIDGRARYRPGPEGLEFEIGASAFLAGEFPDNVPGGPGTGTTLLGYGQVTLSF</sequence>
<feature type="domain" description="Alginate export" evidence="1">
    <location>
        <begin position="41"/>
        <end position="446"/>
    </location>
</feature>
<dbReference type="AlphaFoldDB" id="A0A9W6MNF6"/>
<dbReference type="InterPro" id="IPR053728">
    <property type="entry name" value="Alginate_Permeability_Chnl"/>
</dbReference>
<dbReference type="Proteomes" id="UP001143486">
    <property type="component" value="Unassembled WGS sequence"/>
</dbReference>
<gene>
    <name evidence="2" type="ORF">GCM10017621_20630</name>
</gene>
<dbReference type="RefSeq" id="WP_271186922.1">
    <property type="nucleotide sequence ID" value="NZ_BSFE01000005.1"/>
</dbReference>
<reference evidence="2" key="2">
    <citation type="submission" date="2023-01" db="EMBL/GenBank/DDBJ databases">
        <authorList>
            <person name="Sun Q."/>
            <person name="Evtushenko L."/>
        </authorList>
    </citation>
    <scope>NUCLEOTIDE SEQUENCE</scope>
    <source>
        <strain evidence="2">VKM B-1513</strain>
    </source>
</reference>
<keyword evidence="3" id="KW-1185">Reference proteome</keyword>
<dbReference type="InterPro" id="IPR025388">
    <property type="entry name" value="Alginate_export_dom"/>
</dbReference>
<reference evidence="2" key="1">
    <citation type="journal article" date="2014" name="Int. J. Syst. Evol. Microbiol.">
        <title>Complete genome sequence of Corynebacterium casei LMG S-19264T (=DSM 44701T), isolated from a smear-ripened cheese.</title>
        <authorList>
            <consortium name="US DOE Joint Genome Institute (JGI-PGF)"/>
            <person name="Walter F."/>
            <person name="Albersmeier A."/>
            <person name="Kalinowski J."/>
            <person name="Ruckert C."/>
        </authorList>
    </citation>
    <scope>NUCLEOTIDE SEQUENCE</scope>
    <source>
        <strain evidence="2">VKM B-1513</strain>
    </source>
</reference>
<evidence type="ECO:0000313" key="2">
    <source>
        <dbReference type="EMBL" id="GLK52555.1"/>
    </source>
</evidence>
<protein>
    <recommendedName>
        <fullName evidence="1">Alginate export domain-containing protein</fullName>
    </recommendedName>
</protein>
<dbReference type="Pfam" id="PF13372">
    <property type="entry name" value="Alginate_exp"/>
    <property type="match status" value="1"/>
</dbReference>
<evidence type="ECO:0000313" key="3">
    <source>
        <dbReference type="Proteomes" id="UP001143486"/>
    </source>
</evidence>
<accession>A0A9W6MNF6</accession>
<dbReference type="Gene3D" id="2.40.160.100">
    <property type="match status" value="1"/>
</dbReference>
<dbReference type="EMBL" id="BSFE01000005">
    <property type="protein sequence ID" value="GLK52555.1"/>
    <property type="molecule type" value="Genomic_DNA"/>
</dbReference>
<comment type="caution">
    <text evidence="2">The sequence shown here is derived from an EMBL/GenBank/DDBJ whole genome shotgun (WGS) entry which is preliminary data.</text>
</comment>
<name>A0A9W6MNF6_9PROT</name>
<evidence type="ECO:0000259" key="1">
    <source>
        <dbReference type="Pfam" id="PF13372"/>
    </source>
</evidence>
<organism evidence="2 3">
    <name type="scientific">Maricaulis virginensis</name>
    <dbReference type="NCBI Taxonomy" id="144022"/>
    <lineage>
        <taxon>Bacteria</taxon>
        <taxon>Pseudomonadati</taxon>
        <taxon>Pseudomonadota</taxon>
        <taxon>Alphaproteobacteria</taxon>
        <taxon>Maricaulales</taxon>
        <taxon>Maricaulaceae</taxon>
        <taxon>Maricaulis</taxon>
    </lineage>
</organism>